<dbReference type="Pfam" id="PF06817">
    <property type="entry name" value="RVT_thumb"/>
    <property type="match status" value="1"/>
</dbReference>
<evidence type="ECO:0000256" key="5">
    <source>
        <dbReference type="ARBA" id="ARBA00022801"/>
    </source>
</evidence>
<keyword evidence="2" id="KW-0548">Nucleotidyltransferase</keyword>
<proteinExistence type="predicted"/>
<dbReference type="PANTHER" id="PTHR41694:SF3">
    <property type="entry name" value="RNA-DIRECTED DNA POLYMERASE-RELATED"/>
    <property type="match status" value="1"/>
</dbReference>
<protein>
    <submittedName>
        <fullName evidence="8">POK18 protein</fullName>
    </submittedName>
</protein>
<dbReference type="InterPro" id="IPR043128">
    <property type="entry name" value="Rev_trsase/Diguanyl_cyclase"/>
</dbReference>
<name>A0A7K6JAS4_9CORV</name>
<evidence type="ECO:0000256" key="6">
    <source>
        <dbReference type="ARBA" id="ARBA00022918"/>
    </source>
</evidence>
<evidence type="ECO:0000313" key="9">
    <source>
        <dbReference type="Proteomes" id="UP000574967"/>
    </source>
</evidence>
<evidence type="ECO:0000256" key="4">
    <source>
        <dbReference type="ARBA" id="ARBA00022759"/>
    </source>
</evidence>
<dbReference type="EMBL" id="VZRQ01008394">
    <property type="protein sequence ID" value="NWV97440.1"/>
    <property type="molecule type" value="Genomic_DNA"/>
</dbReference>
<gene>
    <name evidence="8" type="primary">Ervk18_2</name>
    <name evidence="8" type="ORF">MACNIG_R02188</name>
</gene>
<dbReference type="AlphaFoldDB" id="A0A7K6JAS4"/>
<dbReference type="InterPro" id="IPR036397">
    <property type="entry name" value="RNaseH_sf"/>
</dbReference>
<keyword evidence="1" id="KW-0808">Transferase</keyword>
<comment type="caution">
    <text evidence="8">The sequence shown here is derived from an EMBL/GenBank/DDBJ whole genome shotgun (WGS) entry which is preliminary data.</text>
</comment>
<sequence>IRSSTVQSYLGLRIGKQTIVPQQLTIKDNPKTLRDLHQLCGSINWVHSLLGITTEDLDSLRNITLEAQESIRKVQEALSSQQVQRMNPTLTLSLIILGKSPRFHSSIFFQWDTTLKDPLLIIKWVFLQNQPVKTITTPQQLMAQLIIKARACLRTLVGCDFICIYLPLTTGVLDHLLQTNEHLQFTLDSYTGRISIHRPSHKLFNSGFHLAPKSMQSQMPLKALTISIMTWRDPKTQKWESVIKVVEGSPQIAELAAIVGAFERFKEPINLVTDSAYV</sequence>
<dbReference type="Gene3D" id="3.30.70.270">
    <property type="match status" value="1"/>
</dbReference>
<keyword evidence="5" id="KW-0378">Hydrolase</keyword>
<feature type="non-terminal residue" evidence="8">
    <location>
        <position position="278"/>
    </location>
</feature>
<evidence type="ECO:0000259" key="7">
    <source>
        <dbReference type="Pfam" id="PF06817"/>
    </source>
</evidence>
<keyword evidence="9" id="KW-1185">Reference proteome</keyword>
<evidence type="ECO:0000256" key="3">
    <source>
        <dbReference type="ARBA" id="ARBA00022722"/>
    </source>
</evidence>
<evidence type="ECO:0000256" key="2">
    <source>
        <dbReference type="ARBA" id="ARBA00022695"/>
    </source>
</evidence>
<keyword evidence="6" id="KW-0695">RNA-directed DNA polymerase</keyword>
<dbReference type="GO" id="GO:0016787">
    <property type="term" value="F:hydrolase activity"/>
    <property type="evidence" value="ECO:0007669"/>
    <property type="project" value="UniProtKB-KW"/>
</dbReference>
<dbReference type="SUPFAM" id="SSF56672">
    <property type="entry name" value="DNA/RNA polymerases"/>
    <property type="match status" value="1"/>
</dbReference>
<dbReference type="InterPro" id="IPR010661">
    <property type="entry name" value="RVT_thumb"/>
</dbReference>
<keyword evidence="4" id="KW-0255">Endonuclease</keyword>
<evidence type="ECO:0000313" key="8">
    <source>
        <dbReference type="EMBL" id="NWV97440.1"/>
    </source>
</evidence>
<organism evidence="8 9">
    <name type="scientific">Machaerirhynchus nigripectus</name>
    <dbReference type="NCBI Taxonomy" id="1160894"/>
    <lineage>
        <taxon>Eukaryota</taxon>
        <taxon>Metazoa</taxon>
        <taxon>Chordata</taxon>
        <taxon>Craniata</taxon>
        <taxon>Vertebrata</taxon>
        <taxon>Euteleostomi</taxon>
        <taxon>Archelosauria</taxon>
        <taxon>Archosauria</taxon>
        <taxon>Dinosauria</taxon>
        <taxon>Saurischia</taxon>
        <taxon>Theropoda</taxon>
        <taxon>Coelurosauria</taxon>
        <taxon>Aves</taxon>
        <taxon>Neognathae</taxon>
        <taxon>Neoaves</taxon>
        <taxon>Telluraves</taxon>
        <taxon>Australaves</taxon>
        <taxon>Passeriformes</taxon>
        <taxon>Corvoidea</taxon>
        <taxon>Dicruridae</taxon>
        <taxon>Machaerirhynchus</taxon>
    </lineage>
</organism>
<feature type="domain" description="Reverse transcriptase thumb" evidence="7">
    <location>
        <begin position="21"/>
        <end position="63"/>
    </location>
</feature>
<dbReference type="InterPro" id="IPR043502">
    <property type="entry name" value="DNA/RNA_pol_sf"/>
</dbReference>
<reference evidence="8 9" key="1">
    <citation type="submission" date="2019-09" db="EMBL/GenBank/DDBJ databases">
        <title>Bird 10,000 Genomes (B10K) Project - Family phase.</title>
        <authorList>
            <person name="Zhang G."/>
        </authorList>
    </citation>
    <scope>NUCLEOTIDE SEQUENCE [LARGE SCALE GENOMIC DNA]</scope>
    <source>
        <strain evidence="8">B10K-DU-029-43</strain>
        <tissue evidence="8">Heart</tissue>
    </source>
</reference>
<dbReference type="GO" id="GO:0003964">
    <property type="term" value="F:RNA-directed DNA polymerase activity"/>
    <property type="evidence" value="ECO:0007669"/>
    <property type="project" value="UniProtKB-KW"/>
</dbReference>
<dbReference type="GO" id="GO:0035613">
    <property type="term" value="F:RNA stem-loop binding"/>
    <property type="evidence" value="ECO:0007669"/>
    <property type="project" value="TreeGrafter"/>
</dbReference>
<dbReference type="GO" id="GO:0004519">
    <property type="term" value="F:endonuclease activity"/>
    <property type="evidence" value="ECO:0007669"/>
    <property type="project" value="UniProtKB-KW"/>
</dbReference>
<dbReference type="PANTHER" id="PTHR41694">
    <property type="entry name" value="ENDOGENOUS RETROVIRUS GROUP K MEMBER POL PROTEIN"/>
    <property type="match status" value="1"/>
</dbReference>
<evidence type="ECO:0000256" key="1">
    <source>
        <dbReference type="ARBA" id="ARBA00022679"/>
    </source>
</evidence>
<dbReference type="Gene3D" id="3.30.420.10">
    <property type="entry name" value="Ribonuclease H-like superfamily/Ribonuclease H"/>
    <property type="match status" value="1"/>
</dbReference>
<dbReference type="Proteomes" id="UP000574967">
    <property type="component" value="Unassembled WGS sequence"/>
</dbReference>
<accession>A0A7K6JAS4</accession>
<feature type="non-terminal residue" evidence="8">
    <location>
        <position position="1"/>
    </location>
</feature>
<keyword evidence="3" id="KW-0540">Nuclease</keyword>